<dbReference type="InterPro" id="IPR036388">
    <property type="entry name" value="WH-like_DNA-bd_sf"/>
</dbReference>
<dbReference type="InterPro" id="IPR014710">
    <property type="entry name" value="RmlC-like_jellyroll"/>
</dbReference>
<dbReference type="SUPFAM" id="SSF51206">
    <property type="entry name" value="cAMP-binding domain-like"/>
    <property type="match status" value="1"/>
</dbReference>
<protein>
    <submittedName>
        <fullName evidence="6">Helix-turn-helix domain-containing protein</fullName>
    </submittedName>
</protein>
<dbReference type="InterPro" id="IPR018490">
    <property type="entry name" value="cNMP-bd_dom_sf"/>
</dbReference>
<dbReference type="Pfam" id="PF13545">
    <property type="entry name" value="HTH_Crp_2"/>
    <property type="match status" value="1"/>
</dbReference>
<reference evidence="6 7" key="1">
    <citation type="journal article" date="2017" name="Int. J. Syst. Evol. Microbiol.">
        <title>Ramlibacter alkalitolerans sp. nov., alkali-tolerant bacterium isolated from soil of ginseng.</title>
        <authorList>
            <person name="Lee D.H."/>
            <person name="Cha C.J."/>
        </authorList>
    </citation>
    <scope>NUCLEOTIDE SEQUENCE [LARGE SCALE GENOMIC DNA]</scope>
    <source>
        <strain evidence="6 7">KACC 19305</strain>
    </source>
</reference>
<name>A0ABS1JM43_9BURK</name>
<keyword evidence="2" id="KW-0238">DNA-binding</keyword>
<dbReference type="PANTHER" id="PTHR24567">
    <property type="entry name" value="CRP FAMILY TRANSCRIPTIONAL REGULATORY PROTEIN"/>
    <property type="match status" value="1"/>
</dbReference>
<dbReference type="Pfam" id="PF00027">
    <property type="entry name" value="cNMP_binding"/>
    <property type="match status" value="1"/>
</dbReference>
<dbReference type="Proteomes" id="UP000622707">
    <property type="component" value="Unassembled WGS sequence"/>
</dbReference>
<proteinExistence type="predicted"/>
<dbReference type="PROSITE" id="PS50042">
    <property type="entry name" value="CNMP_BINDING_3"/>
    <property type="match status" value="1"/>
</dbReference>
<dbReference type="PANTHER" id="PTHR24567:SF75">
    <property type="entry name" value="FUMARATE AND NITRATE REDUCTION REGULATORY PROTEIN"/>
    <property type="match status" value="1"/>
</dbReference>
<gene>
    <name evidence="6" type="ORF">JI746_08755</name>
</gene>
<comment type="caution">
    <text evidence="6">The sequence shown here is derived from an EMBL/GenBank/DDBJ whole genome shotgun (WGS) entry which is preliminary data.</text>
</comment>
<dbReference type="PROSITE" id="PS51063">
    <property type="entry name" value="HTH_CRP_2"/>
    <property type="match status" value="1"/>
</dbReference>
<evidence type="ECO:0000259" key="5">
    <source>
        <dbReference type="PROSITE" id="PS51063"/>
    </source>
</evidence>
<dbReference type="EMBL" id="JAEQND010000004">
    <property type="protein sequence ID" value="MBL0425196.1"/>
    <property type="molecule type" value="Genomic_DNA"/>
</dbReference>
<evidence type="ECO:0000313" key="7">
    <source>
        <dbReference type="Proteomes" id="UP000622707"/>
    </source>
</evidence>
<keyword evidence="7" id="KW-1185">Reference proteome</keyword>
<accession>A0ABS1JM43</accession>
<feature type="domain" description="HTH crp-type" evidence="5">
    <location>
        <begin position="146"/>
        <end position="219"/>
    </location>
</feature>
<dbReference type="SUPFAM" id="SSF46785">
    <property type="entry name" value="Winged helix' DNA-binding domain"/>
    <property type="match status" value="1"/>
</dbReference>
<organism evidence="6 7">
    <name type="scientific">Ramlibacter alkalitolerans</name>
    <dbReference type="NCBI Taxonomy" id="2039631"/>
    <lineage>
        <taxon>Bacteria</taxon>
        <taxon>Pseudomonadati</taxon>
        <taxon>Pseudomonadota</taxon>
        <taxon>Betaproteobacteria</taxon>
        <taxon>Burkholderiales</taxon>
        <taxon>Comamonadaceae</taxon>
        <taxon>Ramlibacter</taxon>
    </lineage>
</organism>
<dbReference type="InterPro" id="IPR050397">
    <property type="entry name" value="Env_Response_Regulators"/>
</dbReference>
<dbReference type="CDD" id="cd00038">
    <property type="entry name" value="CAP_ED"/>
    <property type="match status" value="1"/>
</dbReference>
<dbReference type="SMART" id="SM00100">
    <property type="entry name" value="cNMP"/>
    <property type="match status" value="1"/>
</dbReference>
<dbReference type="InterPro" id="IPR000595">
    <property type="entry name" value="cNMP-bd_dom"/>
</dbReference>
<dbReference type="RefSeq" id="WP_201688570.1">
    <property type="nucleotide sequence ID" value="NZ_JAEQND010000004.1"/>
</dbReference>
<dbReference type="PRINTS" id="PR00034">
    <property type="entry name" value="HTHCRP"/>
</dbReference>
<dbReference type="SMART" id="SM00419">
    <property type="entry name" value="HTH_CRP"/>
    <property type="match status" value="1"/>
</dbReference>
<evidence type="ECO:0000313" key="6">
    <source>
        <dbReference type="EMBL" id="MBL0425196.1"/>
    </source>
</evidence>
<evidence type="ECO:0000256" key="3">
    <source>
        <dbReference type="ARBA" id="ARBA00023163"/>
    </source>
</evidence>
<dbReference type="Gene3D" id="1.10.10.10">
    <property type="entry name" value="Winged helix-like DNA-binding domain superfamily/Winged helix DNA-binding domain"/>
    <property type="match status" value="1"/>
</dbReference>
<evidence type="ECO:0000259" key="4">
    <source>
        <dbReference type="PROSITE" id="PS50042"/>
    </source>
</evidence>
<dbReference type="CDD" id="cd00092">
    <property type="entry name" value="HTH_CRP"/>
    <property type="match status" value="1"/>
</dbReference>
<feature type="domain" description="Cyclic nucleotide-binding" evidence="4">
    <location>
        <begin position="39"/>
        <end position="98"/>
    </location>
</feature>
<sequence>MNAAVLAFGRSGAAGRAAYGAPHPRDAWAVAPRRRVHCGEILFLEGDRCRSLYRVRSGTFKTTVATPDAGEQVTGFQLAGDMLGLDGLASDCHASTAVALEDSEVVVFPHTDTELEGMTPLQASLPHLLARELVRKQKLAVLLSCMNAEQRVASFLLNLSHRLHARGYSATEFHLRMTRREIGSYLGVKIETVSRTFTEMHRRGLLRVDGRSIVLLDRQALLSLFDELPLRARVAATERVLHA</sequence>
<keyword evidence="3" id="KW-0804">Transcription</keyword>
<evidence type="ECO:0000256" key="2">
    <source>
        <dbReference type="ARBA" id="ARBA00023125"/>
    </source>
</evidence>
<keyword evidence="1" id="KW-0805">Transcription regulation</keyword>
<dbReference type="InterPro" id="IPR036390">
    <property type="entry name" value="WH_DNA-bd_sf"/>
</dbReference>
<dbReference type="InterPro" id="IPR012318">
    <property type="entry name" value="HTH_CRP"/>
</dbReference>
<evidence type="ECO:0000256" key="1">
    <source>
        <dbReference type="ARBA" id="ARBA00023015"/>
    </source>
</evidence>
<dbReference type="Gene3D" id="2.60.120.10">
    <property type="entry name" value="Jelly Rolls"/>
    <property type="match status" value="1"/>
</dbReference>